<keyword evidence="6" id="KW-0843">Virulence</keyword>
<evidence type="ECO:0000256" key="5">
    <source>
        <dbReference type="ARBA" id="ARBA00022737"/>
    </source>
</evidence>
<sequence length="396" mass="41973">MKNKSKILALILLPFVLYGLYYVYTQSRVNVIHADDPLFITYNGGSPPDPMFVVSNMFPGDEVPEKVFNVKVTGSDSQDVEMTAFKTAEEKNFAEILDIEIVEMSLSSTVFSGKLQDLFDLPPISLGTFSPGTDKNFRVKVKFPADAGNDYQEAKVVFDIIWRSQLPPVEIPEECKLIAGKITNVIEGTEGNDNIDGSPASELILAKGGRDRVDADNGDDCVVGAEGNDRELDGGEGNDVVIGGNGNDDMEGGSGNDLMYGNDGNDKMDGGSGDDLIYGGAGNDKIDAGSENDKIWGGIGEDKIKGAAGNDEIYGEEDNDLLSGGAGNDKMYGGTGNDNMSGESGDDEMYGQEGNDEMEGDSGNDYLDGGTDHDVLKGNAGTDTCVAGETVTSCEL</sequence>
<dbReference type="SUPFAM" id="SSF51120">
    <property type="entry name" value="beta-Roll"/>
    <property type="match status" value="2"/>
</dbReference>
<dbReference type="Pfam" id="PF00353">
    <property type="entry name" value="HemolysinCabind"/>
    <property type="match status" value="5"/>
</dbReference>
<evidence type="ECO:0000256" key="8">
    <source>
        <dbReference type="SAM" id="MobiDB-lite"/>
    </source>
</evidence>
<evidence type="ECO:0000256" key="6">
    <source>
        <dbReference type="ARBA" id="ARBA00023026"/>
    </source>
</evidence>
<dbReference type="Proteomes" id="UP000033881">
    <property type="component" value="Unassembled WGS sequence"/>
</dbReference>
<dbReference type="GO" id="GO:0016020">
    <property type="term" value="C:membrane"/>
    <property type="evidence" value="ECO:0007669"/>
    <property type="project" value="UniProtKB-SubCell"/>
</dbReference>
<proteinExistence type="predicted"/>
<organism evidence="10 11">
    <name type="scientific">Candidatus Woesebacteria bacterium GW2011_GWB1_39_12</name>
    <dbReference type="NCBI Taxonomy" id="1618574"/>
    <lineage>
        <taxon>Bacteria</taxon>
        <taxon>Candidatus Woeseibacteriota</taxon>
    </lineage>
</organism>
<protein>
    <submittedName>
        <fullName evidence="10">Hemolysin-type calcium-binding protein</fullName>
    </submittedName>
</protein>
<evidence type="ECO:0000313" key="10">
    <source>
        <dbReference type="EMBL" id="KKR00496.1"/>
    </source>
</evidence>
<evidence type="ECO:0000256" key="3">
    <source>
        <dbReference type="ARBA" id="ARBA00022525"/>
    </source>
</evidence>
<comment type="subcellular location">
    <subcellularLocation>
        <location evidence="1">Membrane</location>
    </subcellularLocation>
    <subcellularLocation>
        <location evidence="2">Secreted</location>
    </subcellularLocation>
</comment>
<dbReference type="PATRIC" id="fig|1618574.4.peg.1051"/>
<dbReference type="GO" id="GO:0005576">
    <property type="term" value="C:extracellular region"/>
    <property type="evidence" value="ECO:0007669"/>
    <property type="project" value="UniProtKB-SubCell"/>
</dbReference>
<dbReference type="InterPro" id="IPR003995">
    <property type="entry name" value="RTX_toxin_determinant-A"/>
</dbReference>
<name>A0A0G0MJD0_9BACT</name>
<dbReference type="InterPro" id="IPR001343">
    <property type="entry name" value="Hemolysn_Ca-bd"/>
</dbReference>
<dbReference type="EMBL" id="LBWB01000012">
    <property type="protein sequence ID" value="KKR00496.1"/>
    <property type="molecule type" value="Genomic_DNA"/>
</dbReference>
<dbReference type="PRINTS" id="PR01488">
    <property type="entry name" value="RTXTOXINA"/>
</dbReference>
<keyword evidence="9" id="KW-1133">Transmembrane helix</keyword>
<dbReference type="STRING" id="1618574.UT24_C0012G0118"/>
<dbReference type="Gene3D" id="2.150.10.10">
    <property type="entry name" value="Serralysin-like metalloprotease, C-terminal"/>
    <property type="match status" value="3"/>
</dbReference>
<comment type="caution">
    <text evidence="10">The sequence shown here is derived from an EMBL/GenBank/DDBJ whole genome shotgun (WGS) entry which is preliminary data.</text>
</comment>
<keyword evidence="3" id="KW-0964">Secreted</keyword>
<dbReference type="GO" id="GO:0005509">
    <property type="term" value="F:calcium ion binding"/>
    <property type="evidence" value="ECO:0007669"/>
    <property type="project" value="InterPro"/>
</dbReference>
<evidence type="ECO:0000256" key="1">
    <source>
        <dbReference type="ARBA" id="ARBA00004370"/>
    </source>
</evidence>
<feature type="transmembrane region" description="Helical" evidence="9">
    <location>
        <begin position="7"/>
        <end position="24"/>
    </location>
</feature>
<reference evidence="10 11" key="1">
    <citation type="journal article" date="2015" name="Nature">
        <title>rRNA introns, odd ribosomes, and small enigmatic genomes across a large radiation of phyla.</title>
        <authorList>
            <person name="Brown C.T."/>
            <person name="Hug L.A."/>
            <person name="Thomas B.C."/>
            <person name="Sharon I."/>
            <person name="Castelle C.J."/>
            <person name="Singh A."/>
            <person name="Wilkins M.J."/>
            <person name="Williams K.H."/>
            <person name="Banfield J.F."/>
        </authorList>
    </citation>
    <scope>NUCLEOTIDE SEQUENCE [LARGE SCALE GENOMIC DNA]</scope>
</reference>
<keyword evidence="4" id="KW-0800">Toxin</keyword>
<feature type="compositionally biased region" description="Acidic residues" evidence="8">
    <location>
        <begin position="344"/>
        <end position="362"/>
    </location>
</feature>
<evidence type="ECO:0000256" key="9">
    <source>
        <dbReference type="SAM" id="Phobius"/>
    </source>
</evidence>
<keyword evidence="9" id="KW-0812">Transmembrane</keyword>
<feature type="region of interest" description="Disordered" evidence="8">
    <location>
        <begin position="315"/>
        <end position="396"/>
    </location>
</feature>
<keyword evidence="5" id="KW-0677">Repeat</keyword>
<evidence type="ECO:0000256" key="7">
    <source>
        <dbReference type="ARBA" id="ARBA00023136"/>
    </source>
</evidence>
<evidence type="ECO:0000313" key="11">
    <source>
        <dbReference type="Proteomes" id="UP000033881"/>
    </source>
</evidence>
<gene>
    <name evidence="10" type="ORF">UT24_C0012G0118</name>
</gene>
<evidence type="ECO:0000256" key="2">
    <source>
        <dbReference type="ARBA" id="ARBA00004613"/>
    </source>
</evidence>
<keyword evidence="7 9" id="KW-0472">Membrane</keyword>
<accession>A0A0G0MJD0</accession>
<dbReference type="PANTHER" id="PTHR38340">
    <property type="entry name" value="S-LAYER PROTEIN"/>
    <property type="match status" value="1"/>
</dbReference>
<dbReference type="PANTHER" id="PTHR38340:SF1">
    <property type="entry name" value="S-LAYER PROTEIN"/>
    <property type="match status" value="1"/>
</dbReference>
<evidence type="ECO:0000256" key="4">
    <source>
        <dbReference type="ARBA" id="ARBA00022656"/>
    </source>
</evidence>
<dbReference type="InterPro" id="IPR050557">
    <property type="entry name" value="RTX_toxin/Mannuronan_C5-epim"/>
</dbReference>
<dbReference type="PRINTS" id="PR00313">
    <property type="entry name" value="CABNDNGRPT"/>
</dbReference>
<dbReference type="InterPro" id="IPR011049">
    <property type="entry name" value="Serralysin-like_metalloprot_C"/>
</dbReference>
<dbReference type="AlphaFoldDB" id="A0A0G0MJD0"/>
<dbReference type="GO" id="GO:0090729">
    <property type="term" value="F:toxin activity"/>
    <property type="evidence" value="ECO:0007669"/>
    <property type="project" value="UniProtKB-KW"/>
</dbReference>